<proteinExistence type="predicted"/>
<accession>A0A6B9LBM4</accession>
<gene>
    <name evidence="1" type="ORF">hemulen61_gp032</name>
</gene>
<evidence type="ECO:0000313" key="2">
    <source>
        <dbReference type="Proteomes" id="UP000463964"/>
    </source>
</evidence>
<sequence>MSKLNKRKSIVLVGKRIPTAYEIQKETTLKAKEVLEQVKEMEHIKNKPVRYDIKK</sequence>
<dbReference type="Proteomes" id="UP000463964">
    <property type="component" value="Segment"/>
</dbReference>
<dbReference type="EMBL" id="MN812208">
    <property type="protein sequence ID" value="QHB38793.1"/>
    <property type="molecule type" value="Genomic_DNA"/>
</dbReference>
<organism evidence="1 2">
    <name type="scientific">Flavobacterium phage vB_FspS_hemulen6-1</name>
    <dbReference type="NCBI Taxonomy" id="2686247"/>
    <lineage>
        <taxon>Viruses</taxon>
        <taxon>Duplodnaviria</taxon>
        <taxon>Heunggongvirae</taxon>
        <taxon>Uroviricota</taxon>
        <taxon>Caudoviricetes</taxon>
        <taxon>Lillamyvirus</taxon>
        <taxon>Lillamyvirus hemulen</taxon>
    </lineage>
</organism>
<reference evidence="1 2" key="1">
    <citation type="journal article" date="2020" name="Viruses">
        <title>Diversity and Host Interactions Among Virulent and Temperate Baltic Sea Flavobacterium Phages.</title>
        <authorList>
            <person name="Nilsson E."/>
            <person name="Bayfield O.W."/>
            <person name="Lundin D."/>
            <person name="Antson A.A."/>
            <person name="Holmfeldt K."/>
        </authorList>
    </citation>
    <scope>NUCLEOTIDE SEQUENCE [LARGE SCALE GENOMIC DNA]</scope>
</reference>
<name>A0A6B9LBM4_9CAUD</name>
<keyword evidence="2" id="KW-1185">Reference proteome</keyword>
<protein>
    <submittedName>
        <fullName evidence="1">Uncharacterized protein</fullName>
    </submittedName>
</protein>
<evidence type="ECO:0000313" key="1">
    <source>
        <dbReference type="EMBL" id="QHB38793.1"/>
    </source>
</evidence>